<dbReference type="EMBL" id="LAZR01048732">
    <property type="protein sequence ID" value="KKK91265.1"/>
    <property type="molecule type" value="Genomic_DNA"/>
</dbReference>
<dbReference type="InterPro" id="IPR041657">
    <property type="entry name" value="HTH_17"/>
</dbReference>
<dbReference type="AlphaFoldDB" id="A0A0F8ZZJ3"/>
<feature type="domain" description="Helix-turn-helix" evidence="1">
    <location>
        <begin position="5"/>
        <end position="55"/>
    </location>
</feature>
<proteinExistence type="predicted"/>
<dbReference type="NCBIfam" id="TIGR01764">
    <property type="entry name" value="excise"/>
    <property type="match status" value="1"/>
</dbReference>
<name>A0A0F8ZZJ3_9ZZZZ</name>
<comment type="caution">
    <text evidence="2">The sequence shown here is derived from an EMBL/GenBank/DDBJ whole genome shotgun (WGS) entry which is preliminary data.</text>
</comment>
<organism evidence="2">
    <name type="scientific">marine sediment metagenome</name>
    <dbReference type="NCBI Taxonomy" id="412755"/>
    <lineage>
        <taxon>unclassified sequences</taxon>
        <taxon>metagenomes</taxon>
        <taxon>ecological metagenomes</taxon>
    </lineage>
</organism>
<reference evidence="2" key="1">
    <citation type="journal article" date="2015" name="Nature">
        <title>Complex archaea that bridge the gap between prokaryotes and eukaryotes.</title>
        <authorList>
            <person name="Spang A."/>
            <person name="Saw J.H."/>
            <person name="Jorgensen S.L."/>
            <person name="Zaremba-Niedzwiedzka K."/>
            <person name="Martijn J."/>
            <person name="Lind A.E."/>
            <person name="van Eijk R."/>
            <person name="Schleper C."/>
            <person name="Guy L."/>
            <person name="Ettema T.J."/>
        </authorList>
    </citation>
    <scope>NUCLEOTIDE SEQUENCE</scope>
</reference>
<evidence type="ECO:0000259" key="1">
    <source>
        <dbReference type="Pfam" id="PF12728"/>
    </source>
</evidence>
<sequence length="60" mass="6803">MSCHWLTMQEAADHIKVHYTTIQKYIYKGKLKVSKPGGNIVRICLEDLQDFMEGKSGSSS</sequence>
<gene>
    <name evidence="2" type="ORF">LCGC14_2714700</name>
</gene>
<dbReference type="Pfam" id="PF12728">
    <property type="entry name" value="HTH_17"/>
    <property type="match status" value="1"/>
</dbReference>
<evidence type="ECO:0000313" key="2">
    <source>
        <dbReference type="EMBL" id="KKK91265.1"/>
    </source>
</evidence>
<dbReference type="InterPro" id="IPR009061">
    <property type="entry name" value="DNA-bd_dom_put_sf"/>
</dbReference>
<protein>
    <recommendedName>
        <fullName evidence="1">Helix-turn-helix domain-containing protein</fullName>
    </recommendedName>
</protein>
<dbReference type="SUPFAM" id="SSF46955">
    <property type="entry name" value="Putative DNA-binding domain"/>
    <property type="match status" value="1"/>
</dbReference>
<accession>A0A0F8ZZJ3</accession>
<dbReference type="GO" id="GO:0003677">
    <property type="term" value="F:DNA binding"/>
    <property type="evidence" value="ECO:0007669"/>
    <property type="project" value="InterPro"/>
</dbReference>
<dbReference type="InterPro" id="IPR010093">
    <property type="entry name" value="SinI_DNA-bd"/>
</dbReference>